<evidence type="ECO:0000256" key="6">
    <source>
        <dbReference type="SAM" id="Phobius"/>
    </source>
</evidence>
<dbReference type="InterPro" id="IPR020846">
    <property type="entry name" value="MFS_dom"/>
</dbReference>
<comment type="subcellular location">
    <subcellularLocation>
        <location evidence="1">Membrane</location>
        <topology evidence="1">Multi-pass membrane protein</topology>
    </subcellularLocation>
</comment>
<evidence type="ECO:0000256" key="3">
    <source>
        <dbReference type="ARBA" id="ARBA00022692"/>
    </source>
</evidence>
<dbReference type="Proteomes" id="UP000289152">
    <property type="component" value="Unassembled WGS sequence"/>
</dbReference>
<dbReference type="GO" id="GO:0016020">
    <property type="term" value="C:membrane"/>
    <property type="evidence" value="ECO:0007669"/>
    <property type="project" value="UniProtKB-SubCell"/>
</dbReference>
<accession>A0A4Q1BM48</accession>
<protein>
    <recommendedName>
        <fullName evidence="7">Major facilitator superfamily (MFS) profile domain-containing protein</fullName>
    </recommendedName>
</protein>
<organism evidence="8 9">
    <name type="scientific">Tremella mesenterica</name>
    <name type="common">Jelly fungus</name>
    <dbReference type="NCBI Taxonomy" id="5217"/>
    <lineage>
        <taxon>Eukaryota</taxon>
        <taxon>Fungi</taxon>
        <taxon>Dikarya</taxon>
        <taxon>Basidiomycota</taxon>
        <taxon>Agaricomycotina</taxon>
        <taxon>Tremellomycetes</taxon>
        <taxon>Tremellales</taxon>
        <taxon>Tremellaceae</taxon>
        <taxon>Tremella</taxon>
    </lineage>
</organism>
<name>A0A4Q1BM48_TREME</name>
<dbReference type="InParanoid" id="A0A4Q1BM48"/>
<evidence type="ECO:0000256" key="5">
    <source>
        <dbReference type="ARBA" id="ARBA00023136"/>
    </source>
</evidence>
<dbReference type="PANTHER" id="PTHR43791">
    <property type="entry name" value="PERMEASE-RELATED"/>
    <property type="match status" value="1"/>
</dbReference>
<dbReference type="Pfam" id="PF07690">
    <property type="entry name" value="MFS_1"/>
    <property type="match status" value="1"/>
</dbReference>
<evidence type="ECO:0000313" key="9">
    <source>
        <dbReference type="Proteomes" id="UP000289152"/>
    </source>
</evidence>
<feature type="transmembrane region" description="Helical" evidence="6">
    <location>
        <begin position="223"/>
        <end position="244"/>
    </location>
</feature>
<dbReference type="FunFam" id="1.20.1250.20:FF:000068">
    <property type="entry name" value="MFS general substrate transporter"/>
    <property type="match status" value="1"/>
</dbReference>
<dbReference type="InterPro" id="IPR011701">
    <property type="entry name" value="MFS"/>
</dbReference>
<dbReference type="VEuPathDB" id="FungiDB:TREMEDRAFT_25239"/>
<evidence type="ECO:0000259" key="7">
    <source>
        <dbReference type="PROSITE" id="PS50850"/>
    </source>
</evidence>
<keyword evidence="2" id="KW-0813">Transport</keyword>
<keyword evidence="3 6" id="KW-0812">Transmembrane</keyword>
<dbReference type="Gene3D" id="1.20.1250.20">
    <property type="entry name" value="MFS general substrate transporter like domains"/>
    <property type="match status" value="2"/>
</dbReference>
<proteinExistence type="predicted"/>
<evidence type="ECO:0000256" key="1">
    <source>
        <dbReference type="ARBA" id="ARBA00004141"/>
    </source>
</evidence>
<keyword evidence="9" id="KW-1185">Reference proteome</keyword>
<sequence length="508" mass="56404">MSESFSEKEAAPADVVYNPVDTNAILDGERDYLPGDELYIDPKVEAKIVRKFDIHIAPLILVIYIICALDRSNIGNAAAAGMSTDLHLTGNQLNVAVSIYYVTYVCAEIPVTMLCRQFPARFMMPGVMCIWAFVMVGSGFMTNYAGLIVTRLMIGLCEAGESLRVFAVLGLTKQDWSGMYKRREQSRRFAILFLSLMLSGAVGGLFASGFLKMDGVQGKRGWRWIYLMEAVISFAVAIIVFIFLPNNAATAYFFNEEEKAVIKKRDAQRAAYMGHAKIQKIDFTKAFKDPKIYLSAAIQFSVDVCLYGFSTFLPVIISGLGKGFTGVRAQLLTVPVYAAAAVVYVICAFGMDHFENRHRFIIPAAIVNIIGYAVLIGVGDGHYHVKYAMTFLVGCGLYVADGGNMTWLIINQAPQIKRSIGIATQQMMGNAGGIVAGQIYMARDKPNYHIGHSISMAFMCVALVFTFIKAWYLKRVNKRREEMSPEERQRLIDEGVVGDIHPDFRLKL</sequence>
<keyword evidence="5 6" id="KW-0472">Membrane</keyword>
<feature type="transmembrane region" description="Helical" evidence="6">
    <location>
        <begin position="422"/>
        <end position="442"/>
    </location>
</feature>
<feature type="transmembrane region" description="Helical" evidence="6">
    <location>
        <begin position="56"/>
        <end position="74"/>
    </location>
</feature>
<dbReference type="AlphaFoldDB" id="A0A4Q1BM48"/>
<feature type="transmembrane region" description="Helical" evidence="6">
    <location>
        <begin position="391"/>
        <end position="410"/>
    </location>
</feature>
<comment type="caution">
    <text evidence="8">The sequence shown here is derived from an EMBL/GenBank/DDBJ whole genome shotgun (WGS) entry which is preliminary data.</text>
</comment>
<dbReference type="FunCoup" id="A0A4Q1BM48">
    <property type="interactions" value="63"/>
</dbReference>
<evidence type="ECO:0000256" key="2">
    <source>
        <dbReference type="ARBA" id="ARBA00022448"/>
    </source>
</evidence>
<dbReference type="GO" id="GO:0022857">
    <property type="term" value="F:transmembrane transporter activity"/>
    <property type="evidence" value="ECO:0007669"/>
    <property type="project" value="InterPro"/>
</dbReference>
<gene>
    <name evidence="8" type="ORF">M231_03832</name>
</gene>
<dbReference type="PANTHER" id="PTHR43791:SF24">
    <property type="entry name" value="NICOTINIC ACID PLASMA MEMBRANE TRANSPORTER"/>
    <property type="match status" value="1"/>
</dbReference>
<feature type="transmembrane region" description="Helical" evidence="6">
    <location>
        <begin position="189"/>
        <end position="211"/>
    </location>
</feature>
<dbReference type="EMBL" id="SDIL01000040">
    <property type="protein sequence ID" value="RXK38883.1"/>
    <property type="molecule type" value="Genomic_DNA"/>
</dbReference>
<feature type="transmembrane region" description="Helical" evidence="6">
    <location>
        <begin position="360"/>
        <end position="379"/>
    </location>
</feature>
<reference evidence="8 9" key="1">
    <citation type="submission" date="2016-06" db="EMBL/GenBank/DDBJ databases">
        <title>Evolution of pathogenesis and genome organization in the Tremellales.</title>
        <authorList>
            <person name="Cuomo C."/>
            <person name="Litvintseva A."/>
            <person name="Heitman J."/>
            <person name="Chen Y."/>
            <person name="Sun S."/>
            <person name="Springer D."/>
            <person name="Dromer F."/>
            <person name="Young S."/>
            <person name="Zeng Q."/>
            <person name="Chapman S."/>
            <person name="Gujja S."/>
            <person name="Saif S."/>
            <person name="Birren B."/>
        </authorList>
    </citation>
    <scope>NUCLEOTIDE SEQUENCE [LARGE SCALE GENOMIC DNA]</scope>
    <source>
        <strain evidence="8 9">ATCC 28783</strain>
    </source>
</reference>
<feature type="transmembrane region" description="Helical" evidence="6">
    <location>
        <begin position="122"/>
        <end position="142"/>
    </location>
</feature>
<feature type="transmembrane region" description="Helical" evidence="6">
    <location>
        <begin position="329"/>
        <end position="348"/>
    </location>
</feature>
<dbReference type="OrthoDB" id="2985014at2759"/>
<keyword evidence="4 6" id="KW-1133">Transmembrane helix</keyword>
<feature type="transmembrane region" description="Helical" evidence="6">
    <location>
        <begin position="292"/>
        <end position="317"/>
    </location>
</feature>
<evidence type="ECO:0000256" key="4">
    <source>
        <dbReference type="ARBA" id="ARBA00022989"/>
    </source>
</evidence>
<dbReference type="InterPro" id="IPR036259">
    <property type="entry name" value="MFS_trans_sf"/>
</dbReference>
<dbReference type="PROSITE" id="PS50850">
    <property type="entry name" value="MFS"/>
    <property type="match status" value="1"/>
</dbReference>
<feature type="transmembrane region" description="Helical" evidence="6">
    <location>
        <begin position="94"/>
        <end position="115"/>
    </location>
</feature>
<feature type="domain" description="Major facilitator superfamily (MFS) profile" evidence="7">
    <location>
        <begin position="56"/>
        <end position="478"/>
    </location>
</feature>
<dbReference type="SUPFAM" id="SSF103473">
    <property type="entry name" value="MFS general substrate transporter"/>
    <property type="match status" value="1"/>
</dbReference>
<feature type="transmembrane region" description="Helical" evidence="6">
    <location>
        <begin position="454"/>
        <end position="473"/>
    </location>
</feature>
<evidence type="ECO:0000313" key="8">
    <source>
        <dbReference type="EMBL" id="RXK38883.1"/>
    </source>
</evidence>